<dbReference type="SUPFAM" id="SSF48452">
    <property type="entry name" value="TPR-like"/>
    <property type="match status" value="3"/>
</dbReference>
<reference evidence="6" key="1">
    <citation type="submission" date="2016-10" db="EMBL/GenBank/DDBJ databases">
        <authorList>
            <person name="Varghese N."/>
            <person name="Submissions S."/>
        </authorList>
    </citation>
    <scope>NUCLEOTIDE SEQUENCE [LARGE SCALE GENOMIC DNA]</scope>
    <source>
        <strain evidence="6">DSM 24740</strain>
    </source>
</reference>
<dbReference type="InterPro" id="IPR011990">
    <property type="entry name" value="TPR-like_helical_dom_sf"/>
</dbReference>
<evidence type="ECO:0000256" key="1">
    <source>
        <dbReference type="ARBA" id="ARBA00022741"/>
    </source>
</evidence>
<dbReference type="InterPro" id="IPR041664">
    <property type="entry name" value="AAA_16"/>
</dbReference>
<dbReference type="SMART" id="SM00028">
    <property type="entry name" value="TPR"/>
    <property type="match status" value="9"/>
</dbReference>
<keyword evidence="1" id="KW-0547">Nucleotide-binding</keyword>
<dbReference type="Pfam" id="PF00211">
    <property type="entry name" value="Guanylate_cyc"/>
    <property type="match status" value="2"/>
</dbReference>
<feature type="repeat" description="TPR" evidence="3">
    <location>
        <begin position="1063"/>
        <end position="1096"/>
    </location>
</feature>
<dbReference type="InterPro" id="IPR027417">
    <property type="entry name" value="P-loop_NTPase"/>
</dbReference>
<dbReference type="SUPFAM" id="SSF52540">
    <property type="entry name" value="P-loop containing nucleoside triphosphate hydrolases"/>
    <property type="match status" value="1"/>
</dbReference>
<dbReference type="Pfam" id="PF13424">
    <property type="entry name" value="TPR_12"/>
    <property type="match status" value="3"/>
</dbReference>
<dbReference type="EMBL" id="FOFB01000024">
    <property type="protein sequence ID" value="SER11244.1"/>
    <property type="molecule type" value="Genomic_DNA"/>
</dbReference>
<dbReference type="STRING" id="478744.SAMN05444359_12453"/>
<dbReference type="PANTHER" id="PTHR16305">
    <property type="entry name" value="TESTICULAR SOLUBLE ADENYLYL CYCLASE"/>
    <property type="match status" value="1"/>
</dbReference>
<feature type="repeat" description="TPR" evidence="3">
    <location>
        <begin position="1183"/>
        <end position="1216"/>
    </location>
</feature>
<gene>
    <name evidence="5" type="ORF">SAMN05444359_12453</name>
</gene>
<sequence>MQPLIPPFIQQKILAEEYSGQLDAFTLNVDLSGFTLITESLMKEGLSGAERLSHVLNEVFEPLVALVYSRGGFIPYFAGDAFTAVFPMPLDRRHAFHLLQTADLARKIFEGRDNQFGDNYTIGVKVGLAAGQVDFGIIGETLKGFYFRGKAIDQAAFCQSRAKQQEIVMDDVMNTLLEGRKVLSENVTEGAYRVIGELPPDTAQLEVKALQLPTISPEVAIGFLPPEVVRYDQVGEFRTVASVFLSFEAVHTHEELDQFATVVLNQVHDFGGYFKEIDYGDKGSLMVIFFGAPVSYENNTVRALEFALTAQAELESLKEKTKQDFRFRFGLTVGMAFTGFVGGKERVQYACVGNRVNLAARIMSSADWQDILVDEELSQVPHFRFELRGNTHYKGIQAAVPTFALNGRRQSLGKPNYGGELIGREEETKQIIEFAEPIFHQKRAGIAYVLGEAGIGKSRLTYEVRRQLNQKQAVNWLLASADQILRKPFNPFVYLLQRMFRQSIDLGGSQNRRRFQFRLSQIRQSLRKIDSEQSIAILKELDRTESVLAALLGIAMERSLWSQLDAQGRYQNTIDALVNLLLAECVLQPTILELEDIHWIDDDSITVVAELVKQTRNLPLLIIATSRADDDGKYSAIVNQEAAKEIGLESIKIEIFPLSEEAVRRMAEATLNAPIADDCLETLLRATNSNPFYLEQILEYFRENELLEPDEEGILNLTDESIKLSTSISSILTARIDRLSDLVRETVKAAAVIGREFDVPVLTEVMREDTGTDTTEEMILLLREQIETAERGQIWSAMNELRYIFRHSLLREAVYGMQLTTRLQQLHLQIAHAIEKLYSDNIEERYIDLAFHYEHAGEKENTIEYLSKAANYARANFQNQQALDLYERLIEKFTSQPDQDVTVNTHINRGKVLEIVGRWEDAQSAYEEAQLIAKSSRDILLLGRTNNHLGRLHTFKGEYDKAMEYLRVAASLFESVDDMFGIAKAYSNMGHLYFRTAHYHDALTYYAKSLDHGFSRAGTSSAAETISHLGLTHMNLGNYPEAIKVVKEQIPLHEENQDSMGLASLHTNLGIIYFESGDYDRAMEHHYAGLELAKELGNKRLQAIGLGSLGSVFERQGKFEKAAELFTRDLQICHELGDRQGIAVTEGLIGDIKSVMGEFTVAIQHLDRSLSISRELGYRKGVAKAVNTLGDIYYLQKQHDISLMYYDQAIEIARSTNNRLVLASSLEEKGRVLLADGQLDQLKVIEEEAISIAEELGNPELLNGARMLRACALAAYDPANVETSLLLVDEVLAEAELSNEQRAEAYLVRYRLSGGIDEDARKRALEEYERIYEQTPKFIYAHNISLLQKPGDDVLKHRLLPS</sequence>
<accession>A0A1H9LIL7</accession>
<dbReference type="PROSITE" id="PS50005">
    <property type="entry name" value="TPR"/>
    <property type="match status" value="4"/>
</dbReference>
<dbReference type="OrthoDB" id="9813021at2"/>
<dbReference type="InterPro" id="IPR019734">
    <property type="entry name" value="TPR_rpt"/>
</dbReference>
<name>A0A1H9LIL7_9BACT</name>
<feature type="domain" description="Guanylate cyclase" evidence="4">
    <location>
        <begin position="25"/>
        <end position="159"/>
    </location>
</feature>
<dbReference type="InterPro" id="IPR001054">
    <property type="entry name" value="A/G_cyclase"/>
</dbReference>
<evidence type="ECO:0000256" key="2">
    <source>
        <dbReference type="ARBA" id="ARBA00022840"/>
    </source>
</evidence>
<keyword evidence="3" id="KW-0802">TPR repeat</keyword>
<dbReference type="GO" id="GO:0004016">
    <property type="term" value="F:adenylate cyclase activity"/>
    <property type="evidence" value="ECO:0007669"/>
    <property type="project" value="TreeGrafter"/>
</dbReference>
<dbReference type="GO" id="GO:0005737">
    <property type="term" value="C:cytoplasm"/>
    <property type="evidence" value="ECO:0007669"/>
    <property type="project" value="TreeGrafter"/>
</dbReference>
<feature type="repeat" description="TPR" evidence="3">
    <location>
        <begin position="983"/>
        <end position="1016"/>
    </location>
</feature>
<evidence type="ECO:0000313" key="6">
    <source>
        <dbReference type="Proteomes" id="UP000199021"/>
    </source>
</evidence>
<organism evidence="5 6">
    <name type="scientific">Neolewinella agarilytica</name>
    <dbReference type="NCBI Taxonomy" id="478744"/>
    <lineage>
        <taxon>Bacteria</taxon>
        <taxon>Pseudomonadati</taxon>
        <taxon>Bacteroidota</taxon>
        <taxon>Saprospiria</taxon>
        <taxon>Saprospirales</taxon>
        <taxon>Lewinellaceae</taxon>
        <taxon>Neolewinella</taxon>
    </lineage>
</organism>
<keyword evidence="2" id="KW-0067">ATP-binding</keyword>
<dbReference type="Gene3D" id="3.30.70.1230">
    <property type="entry name" value="Nucleotide cyclase"/>
    <property type="match status" value="2"/>
</dbReference>
<feature type="domain" description="Guanylate cyclase" evidence="4">
    <location>
        <begin position="283"/>
        <end position="363"/>
    </location>
</feature>
<dbReference type="Proteomes" id="UP000199021">
    <property type="component" value="Unassembled WGS sequence"/>
</dbReference>
<evidence type="ECO:0000256" key="3">
    <source>
        <dbReference type="PROSITE-ProRule" id="PRU00339"/>
    </source>
</evidence>
<dbReference type="InParanoid" id="A0A1H9LIL7"/>
<dbReference type="CDD" id="cd07302">
    <property type="entry name" value="CHD"/>
    <property type="match status" value="2"/>
</dbReference>
<evidence type="ECO:0000313" key="5">
    <source>
        <dbReference type="EMBL" id="SER11244.1"/>
    </source>
</evidence>
<dbReference type="GO" id="GO:0035556">
    <property type="term" value="P:intracellular signal transduction"/>
    <property type="evidence" value="ECO:0007669"/>
    <property type="project" value="InterPro"/>
</dbReference>
<keyword evidence="6" id="KW-1185">Reference proteome</keyword>
<dbReference type="Pfam" id="PF13191">
    <property type="entry name" value="AAA_16"/>
    <property type="match status" value="1"/>
</dbReference>
<dbReference type="RefSeq" id="WP_090171646.1">
    <property type="nucleotide sequence ID" value="NZ_FOFB01000024.1"/>
</dbReference>
<dbReference type="GO" id="GO:0009190">
    <property type="term" value="P:cyclic nucleotide biosynthetic process"/>
    <property type="evidence" value="ECO:0007669"/>
    <property type="project" value="InterPro"/>
</dbReference>
<dbReference type="Gene3D" id="3.40.50.300">
    <property type="entry name" value="P-loop containing nucleotide triphosphate hydrolases"/>
    <property type="match status" value="1"/>
</dbReference>
<dbReference type="PANTHER" id="PTHR16305:SF28">
    <property type="entry name" value="GUANYLATE CYCLASE DOMAIN-CONTAINING PROTEIN"/>
    <property type="match status" value="1"/>
</dbReference>
<feature type="repeat" description="TPR" evidence="3">
    <location>
        <begin position="1023"/>
        <end position="1056"/>
    </location>
</feature>
<dbReference type="InterPro" id="IPR029787">
    <property type="entry name" value="Nucleotide_cyclase"/>
</dbReference>
<dbReference type="GO" id="GO:0005524">
    <property type="term" value="F:ATP binding"/>
    <property type="evidence" value="ECO:0007669"/>
    <property type="project" value="UniProtKB-KW"/>
</dbReference>
<dbReference type="PROSITE" id="PS50125">
    <property type="entry name" value="GUANYLATE_CYCLASE_2"/>
    <property type="match status" value="2"/>
</dbReference>
<dbReference type="Gene3D" id="1.25.40.10">
    <property type="entry name" value="Tetratricopeptide repeat domain"/>
    <property type="match status" value="2"/>
</dbReference>
<dbReference type="SUPFAM" id="SSF55073">
    <property type="entry name" value="Nucleotide cyclase"/>
    <property type="match status" value="2"/>
</dbReference>
<proteinExistence type="predicted"/>
<protein>
    <submittedName>
        <fullName evidence="5">Tetratricopeptide repeat-containing protein</fullName>
    </submittedName>
</protein>
<evidence type="ECO:0000259" key="4">
    <source>
        <dbReference type="PROSITE" id="PS50125"/>
    </source>
</evidence>